<protein>
    <submittedName>
        <fullName evidence="2">Uncharacterized protein</fullName>
    </submittedName>
</protein>
<keyword evidence="1" id="KW-1133">Transmembrane helix</keyword>
<evidence type="ECO:0000313" key="2">
    <source>
        <dbReference type="EMBL" id="MCO4292140.1"/>
    </source>
</evidence>
<reference evidence="2" key="1">
    <citation type="submission" date="2022-06" db="EMBL/GenBank/DDBJ databases">
        <title>Solitalea sp. MAHUQ-68 isolated from rhizospheric soil.</title>
        <authorList>
            <person name="Huq M.A."/>
        </authorList>
    </citation>
    <scope>NUCLEOTIDE SEQUENCE</scope>
    <source>
        <strain evidence="2">MAHUQ-68</strain>
    </source>
</reference>
<accession>A0A9X2F111</accession>
<sequence>MNNQLFYLVVITLLPIIPSYILYKALPSKTSVKGPFKGLTLNLSGAFAAYFLLFLMLMGFIYFITQHDFNKETVSLSNDETIKALKTENTELKQKLSLLETSNQLWTMEGKIEANSVEQTKFFVDDGSSRVLSTGRFKVLVKVPVLDNKPLLPEAICIFNRSASYKVIDLNRVSSQDLKTYGISFIDKDRLIQFDQPVKLPEWQKPWHVVKK</sequence>
<feature type="transmembrane region" description="Helical" evidence="1">
    <location>
        <begin position="5"/>
        <end position="23"/>
    </location>
</feature>
<dbReference type="RefSeq" id="WP_252586424.1">
    <property type="nucleotide sequence ID" value="NZ_JAMWYS010000021.1"/>
</dbReference>
<gene>
    <name evidence="2" type="ORF">NF867_04595</name>
</gene>
<organism evidence="2 3">
    <name type="scientific">Solitalea agri</name>
    <dbReference type="NCBI Taxonomy" id="2953739"/>
    <lineage>
        <taxon>Bacteria</taxon>
        <taxon>Pseudomonadati</taxon>
        <taxon>Bacteroidota</taxon>
        <taxon>Sphingobacteriia</taxon>
        <taxon>Sphingobacteriales</taxon>
        <taxon>Sphingobacteriaceae</taxon>
        <taxon>Solitalea</taxon>
    </lineage>
</organism>
<evidence type="ECO:0000256" key="1">
    <source>
        <dbReference type="SAM" id="Phobius"/>
    </source>
</evidence>
<name>A0A9X2F111_9SPHI</name>
<evidence type="ECO:0000313" key="3">
    <source>
        <dbReference type="Proteomes" id="UP001155182"/>
    </source>
</evidence>
<comment type="caution">
    <text evidence="2">The sequence shown here is derived from an EMBL/GenBank/DDBJ whole genome shotgun (WGS) entry which is preliminary data.</text>
</comment>
<proteinExistence type="predicted"/>
<keyword evidence="1" id="KW-0472">Membrane</keyword>
<dbReference type="AlphaFoldDB" id="A0A9X2F111"/>
<feature type="transmembrane region" description="Helical" evidence="1">
    <location>
        <begin position="43"/>
        <end position="64"/>
    </location>
</feature>
<keyword evidence="1" id="KW-0812">Transmembrane</keyword>
<keyword evidence="3" id="KW-1185">Reference proteome</keyword>
<dbReference type="EMBL" id="JAMWYS010000021">
    <property type="protein sequence ID" value="MCO4292140.1"/>
    <property type="molecule type" value="Genomic_DNA"/>
</dbReference>
<dbReference type="Proteomes" id="UP001155182">
    <property type="component" value="Unassembled WGS sequence"/>
</dbReference>